<comment type="caution">
    <text evidence="1">The sequence shown here is derived from an EMBL/GenBank/DDBJ whole genome shotgun (WGS) entry which is preliminary data.</text>
</comment>
<protein>
    <submittedName>
        <fullName evidence="1">Uncharacterized protein</fullName>
    </submittedName>
</protein>
<proteinExistence type="predicted"/>
<organism evidence="1 2">
    <name type="scientific">Enterococcus canintestini</name>
    <dbReference type="NCBI Taxonomy" id="317010"/>
    <lineage>
        <taxon>Bacteria</taxon>
        <taxon>Bacillati</taxon>
        <taxon>Bacillota</taxon>
        <taxon>Bacilli</taxon>
        <taxon>Lactobacillales</taxon>
        <taxon>Enterococcaceae</taxon>
        <taxon>Enterococcus</taxon>
    </lineage>
</organism>
<reference evidence="1 2" key="1">
    <citation type="submission" date="2014-12" db="EMBL/GenBank/DDBJ databases">
        <title>Draft genome sequences of 29 type strains of Enterococci.</title>
        <authorList>
            <person name="Zhong Z."/>
            <person name="Sun Z."/>
            <person name="Liu W."/>
            <person name="Zhang W."/>
            <person name="Zhang H."/>
        </authorList>
    </citation>
    <scope>NUCLEOTIDE SEQUENCE [LARGE SCALE GENOMIC DNA]</scope>
    <source>
        <strain evidence="1 2">DSM 21207</strain>
    </source>
</reference>
<name>A0A1L8R3B7_9ENTE</name>
<evidence type="ECO:0000313" key="1">
    <source>
        <dbReference type="EMBL" id="OJG14215.1"/>
    </source>
</evidence>
<dbReference type="EMBL" id="JXKG01000022">
    <property type="protein sequence ID" value="OJG14215.1"/>
    <property type="molecule type" value="Genomic_DNA"/>
</dbReference>
<gene>
    <name evidence="1" type="ORF">RU96_GL001297</name>
</gene>
<dbReference type="Proteomes" id="UP000182835">
    <property type="component" value="Unassembled WGS sequence"/>
</dbReference>
<dbReference type="AlphaFoldDB" id="A0A1L8R3B7"/>
<evidence type="ECO:0000313" key="2">
    <source>
        <dbReference type="Proteomes" id="UP000182835"/>
    </source>
</evidence>
<accession>A0A1L8R3B7</accession>
<dbReference type="STRING" id="317010.RU96_GL001297"/>
<dbReference type="RefSeq" id="WP_282956609.1">
    <property type="nucleotide sequence ID" value="NZ_JBHLVQ010000016.1"/>
</dbReference>
<sequence>MKDILVVLITLISIGFAVWGTVVEGNWMKDQIKKYTDKPH</sequence>